<gene>
    <name evidence="2" type="ORF">PGLA1383_LOCUS26638</name>
</gene>
<feature type="non-terminal residue" evidence="2">
    <location>
        <position position="168"/>
    </location>
</feature>
<sequence length="168" mass="18873">MPQEVAFDLYDDRWRDCWVAATSTARLRKKQVDLDIQQRVSRLLQDYGPQSDKPLTLRIYGTMIKGFCVINNERARALFCDCERVVLMFARQPFAEGDNKIRLPAAKRQRMEAALTLDLDLSRVEASEAFDWTQAPLEDGALLRLGGVSGGQEALPSLELLAQAEGLG</sequence>
<evidence type="ECO:0000313" key="3">
    <source>
        <dbReference type="Proteomes" id="UP000654075"/>
    </source>
</evidence>
<accession>A0A813FE60</accession>
<dbReference type="OrthoDB" id="418715at2759"/>
<name>A0A813FE60_POLGL</name>
<proteinExistence type="predicted"/>
<reference evidence="2" key="1">
    <citation type="submission" date="2021-02" db="EMBL/GenBank/DDBJ databases">
        <authorList>
            <person name="Dougan E. K."/>
            <person name="Rhodes N."/>
            <person name="Thang M."/>
            <person name="Chan C."/>
        </authorList>
    </citation>
    <scope>NUCLEOTIDE SEQUENCE</scope>
</reference>
<dbReference type="EMBL" id="CAJNNV010024001">
    <property type="protein sequence ID" value="CAE8608802.1"/>
    <property type="molecule type" value="Genomic_DNA"/>
</dbReference>
<evidence type="ECO:0000259" key="1">
    <source>
        <dbReference type="Pfam" id="PF04825"/>
    </source>
</evidence>
<keyword evidence="3" id="KW-1185">Reference proteome</keyword>
<evidence type="ECO:0000313" key="2">
    <source>
        <dbReference type="EMBL" id="CAE8608802.1"/>
    </source>
</evidence>
<protein>
    <recommendedName>
        <fullName evidence="1">Rad21/Rec8-like protein N-terminal domain-containing protein</fullName>
    </recommendedName>
</protein>
<comment type="caution">
    <text evidence="2">The sequence shown here is derived from an EMBL/GenBank/DDBJ whole genome shotgun (WGS) entry which is preliminary data.</text>
</comment>
<feature type="domain" description="Rad21/Rec8-like protein N-terminal" evidence="1">
    <location>
        <begin position="15"/>
        <end position="110"/>
    </location>
</feature>
<organism evidence="2 3">
    <name type="scientific">Polarella glacialis</name>
    <name type="common">Dinoflagellate</name>
    <dbReference type="NCBI Taxonomy" id="89957"/>
    <lineage>
        <taxon>Eukaryota</taxon>
        <taxon>Sar</taxon>
        <taxon>Alveolata</taxon>
        <taxon>Dinophyceae</taxon>
        <taxon>Suessiales</taxon>
        <taxon>Suessiaceae</taxon>
        <taxon>Polarella</taxon>
    </lineage>
</organism>
<dbReference type="InterPro" id="IPR006910">
    <property type="entry name" value="Rad21_Rec8_N"/>
</dbReference>
<dbReference type="Pfam" id="PF04825">
    <property type="entry name" value="Rad21_Rec8_N"/>
    <property type="match status" value="1"/>
</dbReference>
<dbReference type="AlphaFoldDB" id="A0A813FE60"/>
<dbReference type="Proteomes" id="UP000654075">
    <property type="component" value="Unassembled WGS sequence"/>
</dbReference>